<keyword evidence="5" id="KW-0507">mRNA processing</keyword>
<dbReference type="OrthoDB" id="429711at2759"/>
<dbReference type="SMART" id="SM00651">
    <property type="entry name" value="Sm"/>
    <property type="match status" value="1"/>
</dbReference>
<keyword evidence="5" id="KW-0539">Nucleus</keyword>
<dbReference type="InterPro" id="IPR010920">
    <property type="entry name" value="LSM_dom_sf"/>
</dbReference>
<comment type="subcellular location">
    <subcellularLocation>
        <location evidence="5">Nucleus</location>
    </subcellularLocation>
</comment>
<dbReference type="InParanoid" id="A0A0B2UFR6"/>
<keyword evidence="5" id="KW-0694">RNA-binding</keyword>
<dbReference type="InterPro" id="IPR047575">
    <property type="entry name" value="Sm"/>
</dbReference>
<dbReference type="InterPro" id="IPR016487">
    <property type="entry name" value="Lsm6/sSmF"/>
</dbReference>
<dbReference type="GO" id="GO:0005685">
    <property type="term" value="C:U1 snRNP"/>
    <property type="evidence" value="ECO:0007669"/>
    <property type="project" value="TreeGrafter"/>
</dbReference>
<keyword evidence="3 5" id="KW-0508">mRNA splicing</keyword>
<dbReference type="GO" id="GO:0071013">
    <property type="term" value="C:catalytic step 2 spliceosome"/>
    <property type="evidence" value="ECO:0007669"/>
    <property type="project" value="TreeGrafter"/>
</dbReference>
<dbReference type="AlphaFoldDB" id="A0A0B2UFR6"/>
<evidence type="ECO:0000256" key="3">
    <source>
        <dbReference type="ARBA" id="ARBA00023187"/>
    </source>
</evidence>
<reference evidence="7 8" key="1">
    <citation type="journal article" date="2014" name="MBio">
        <title>The Ordospora colligata genome; evolution of extreme reduction in microsporidia and host-to-parasite horizontal gene transfer.</title>
        <authorList>
            <person name="Pombert J.-F."/>
            <person name="Haag K.L."/>
            <person name="Beidas S."/>
            <person name="Ebert D."/>
            <person name="Keeling P.J."/>
        </authorList>
    </citation>
    <scope>NUCLEOTIDE SEQUENCE [LARGE SCALE GENOMIC DNA]</scope>
    <source>
        <strain evidence="7 8">OC4</strain>
    </source>
</reference>
<accession>A0A0B2UFR6</accession>
<dbReference type="PANTHER" id="PTHR11021">
    <property type="entry name" value="SMALL NUCLEAR RIBONUCLEOPROTEIN F SNRNP-F"/>
    <property type="match status" value="1"/>
</dbReference>
<name>A0A0B2UFR6_9MICR</name>
<sequence length="84" mass="9613">MGEAAIQDNDVPMRENPKQFLCRMEGKRVNVVLKWGQCYEGRFVSSDNYFNILLEECVENNVGCVCEIGEVSIRCNNIKSVHEL</sequence>
<dbReference type="SUPFAM" id="SSF50182">
    <property type="entry name" value="Sm-like ribonucleoproteins"/>
    <property type="match status" value="1"/>
</dbReference>
<feature type="domain" description="Sm" evidence="6">
    <location>
        <begin position="16"/>
        <end position="84"/>
    </location>
</feature>
<dbReference type="VEuPathDB" id="MicrosporidiaDB:M896_041230"/>
<protein>
    <submittedName>
        <fullName evidence="7">Sm-like ribonucleoprotein</fullName>
    </submittedName>
</protein>
<evidence type="ECO:0000313" key="8">
    <source>
        <dbReference type="Proteomes" id="UP000031056"/>
    </source>
</evidence>
<dbReference type="FunCoup" id="A0A0B2UFR6">
    <property type="interactions" value="282"/>
</dbReference>
<comment type="similarity">
    <text evidence="1 5">Belongs to the snRNP Sm proteins family. SmF/LSm6 subfamily.</text>
</comment>
<evidence type="ECO:0000256" key="5">
    <source>
        <dbReference type="PIRNR" id="PIRNR006609"/>
    </source>
</evidence>
<keyword evidence="4 5" id="KW-0687">Ribonucleoprotein</keyword>
<evidence type="ECO:0000313" key="7">
    <source>
        <dbReference type="EMBL" id="KHN69926.1"/>
    </source>
</evidence>
<dbReference type="Proteomes" id="UP000031056">
    <property type="component" value="Unassembled WGS sequence"/>
</dbReference>
<keyword evidence="2 5" id="KW-0747">Spliceosome</keyword>
<dbReference type="GO" id="GO:0003723">
    <property type="term" value="F:RNA binding"/>
    <property type="evidence" value="ECO:0007669"/>
    <property type="project" value="UniProtKB-UniRule"/>
</dbReference>
<evidence type="ECO:0000256" key="1">
    <source>
        <dbReference type="ARBA" id="ARBA00007927"/>
    </source>
</evidence>
<dbReference type="GeneID" id="26261561"/>
<dbReference type="HOGENOM" id="CLU_076902_12_2_1"/>
<evidence type="ECO:0000256" key="2">
    <source>
        <dbReference type="ARBA" id="ARBA00022728"/>
    </source>
</evidence>
<dbReference type="EMBL" id="JOKQ01000004">
    <property type="protein sequence ID" value="KHN69926.1"/>
    <property type="molecule type" value="Genomic_DNA"/>
</dbReference>
<dbReference type="STRING" id="1354746.A0A0B2UFR6"/>
<organism evidence="7 8">
    <name type="scientific">Ordospora colligata OC4</name>
    <dbReference type="NCBI Taxonomy" id="1354746"/>
    <lineage>
        <taxon>Eukaryota</taxon>
        <taxon>Fungi</taxon>
        <taxon>Fungi incertae sedis</taxon>
        <taxon>Microsporidia</taxon>
        <taxon>Ordosporidae</taxon>
        <taxon>Ordospora</taxon>
    </lineage>
</organism>
<dbReference type="GO" id="GO:0000398">
    <property type="term" value="P:mRNA splicing, via spliceosome"/>
    <property type="evidence" value="ECO:0007669"/>
    <property type="project" value="InterPro"/>
</dbReference>
<dbReference type="Gene3D" id="2.30.30.100">
    <property type="match status" value="1"/>
</dbReference>
<dbReference type="PANTHER" id="PTHR11021:SF0">
    <property type="entry name" value="SMALL NUCLEAR RIBONUCLEOPROTEIN F"/>
    <property type="match status" value="1"/>
</dbReference>
<dbReference type="PROSITE" id="PS52002">
    <property type="entry name" value="SM"/>
    <property type="match status" value="1"/>
</dbReference>
<dbReference type="GO" id="GO:0034715">
    <property type="term" value="C:pICln-Sm protein complex"/>
    <property type="evidence" value="ECO:0007669"/>
    <property type="project" value="TreeGrafter"/>
</dbReference>
<evidence type="ECO:0000259" key="6">
    <source>
        <dbReference type="PROSITE" id="PS52002"/>
    </source>
</evidence>
<gene>
    <name evidence="7" type="ORF">M896_041230</name>
</gene>
<comment type="caution">
    <text evidence="7">The sequence shown here is derived from an EMBL/GenBank/DDBJ whole genome shotgun (WGS) entry which is preliminary data.</text>
</comment>
<evidence type="ECO:0000256" key="4">
    <source>
        <dbReference type="ARBA" id="ARBA00023274"/>
    </source>
</evidence>
<dbReference type="RefSeq" id="XP_014563968.1">
    <property type="nucleotide sequence ID" value="XM_014708482.1"/>
</dbReference>
<keyword evidence="8" id="KW-1185">Reference proteome</keyword>
<dbReference type="InterPro" id="IPR001163">
    <property type="entry name" value="Sm_dom_euk/arc"/>
</dbReference>
<proteinExistence type="inferred from homology"/>
<dbReference type="Pfam" id="PF01423">
    <property type="entry name" value="LSM"/>
    <property type="match status" value="1"/>
</dbReference>
<dbReference type="PIRSF" id="PIRSF006609">
    <property type="entry name" value="snRNP_SmF"/>
    <property type="match status" value="1"/>
</dbReference>